<dbReference type="Proteomes" id="UP000030143">
    <property type="component" value="Unassembled WGS sequence"/>
</dbReference>
<feature type="compositionally biased region" description="Basic and acidic residues" evidence="1">
    <location>
        <begin position="107"/>
        <end position="143"/>
    </location>
</feature>
<evidence type="ECO:0000313" key="4">
    <source>
        <dbReference type="Proteomes" id="UP000030143"/>
    </source>
</evidence>
<keyword evidence="4" id="KW-1185">Reference proteome</keyword>
<feature type="compositionally biased region" description="Basic and acidic residues" evidence="1">
    <location>
        <begin position="376"/>
        <end position="390"/>
    </location>
</feature>
<dbReference type="RefSeq" id="XP_016595220.1">
    <property type="nucleotide sequence ID" value="XM_016742142.1"/>
</dbReference>
<reference evidence="3 4" key="1">
    <citation type="journal article" date="2015" name="Mol. Plant Microbe Interact.">
        <title>Genome, transcriptome, and functional analyses of Penicillium expansum provide new insights into secondary metabolism and pathogenicity.</title>
        <authorList>
            <person name="Ballester A.R."/>
            <person name="Marcet-Houben M."/>
            <person name="Levin E."/>
            <person name="Sela N."/>
            <person name="Selma-Lazaro C."/>
            <person name="Carmona L."/>
            <person name="Wisniewski M."/>
            <person name="Droby S."/>
            <person name="Gonzalez-Candelas L."/>
            <person name="Gabaldon T."/>
        </authorList>
    </citation>
    <scope>NUCLEOTIDE SEQUENCE [LARGE SCALE GENOMIC DNA]</scope>
    <source>
        <strain evidence="3 4">MD-8</strain>
    </source>
</reference>
<keyword evidence="2" id="KW-1133">Transmembrane helix</keyword>
<dbReference type="AlphaFoldDB" id="A0A0A2JAV0"/>
<sequence length="399" mass="46617">MPPKGKYSNPKLRDEIKKEVHDSDKGGKPGQWSARKVPSTIALISIPWYHLLWILILVQAQMMASEYKRRGGGYNTTKEEGQTESQKHLDTWTNEEWQTKEGSGTARQDDDSRKRYLPKKAWEKLNEEEKEQTEENKIDESRGGKQFVSNTTEAKEARRWASSDNGDEGQKVEGDSGKIQWNKEAGKQRTKKNEEEKTDDKQNDDKQNDDKQNDDKQNDDKQNDDKQNDDKQNDDKQNDDKQNDDKQNDDKQNDDKQNDDKQNDDKQNDDKQNDDKQNDDKQNDDKQNDDKQNDDKQNDDKQNDDKQNDDKQNDDKQNDDKQNDDKQNDDKQNDDKQNDDKQNDDKQNDDKQNDDKQNDDKQDDDNKGGAGTKRSAKQDEGPKKKQKDSARMSSLRQRK</sequence>
<dbReference type="EMBL" id="JQFZ01000264">
    <property type="protein sequence ID" value="KGO52479.1"/>
    <property type="molecule type" value="Genomic_DNA"/>
</dbReference>
<evidence type="ECO:0000256" key="2">
    <source>
        <dbReference type="SAM" id="Phobius"/>
    </source>
</evidence>
<feature type="region of interest" description="Disordered" evidence="1">
    <location>
        <begin position="1"/>
        <end position="34"/>
    </location>
</feature>
<comment type="caution">
    <text evidence="3">The sequence shown here is derived from an EMBL/GenBank/DDBJ whole genome shotgun (WGS) entry which is preliminary data.</text>
</comment>
<evidence type="ECO:0000256" key="1">
    <source>
        <dbReference type="SAM" id="MobiDB-lite"/>
    </source>
</evidence>
<feature type="region of interest" description="Disordered" evidence="1">
    <location>
        <begin position="73"/>
        <end position="399"/>
    </location>
</feature>
<feature type="transmembrane region" description="Helical" evidence="2">
    <location>
        <begin position="41"/>
        <end position="60"/>
    </location>
</feature>
<keyword evidence="2" id="KW-0472">Membrane</keyword>
<feature type="compositionally biased region" description="Basic and acidic residues" evidence="1">
    <location>
        <begin position="77"/>
        <end position="90"/>
    </location>
</feature>
<keyword evidence="2" id="KW-0812">Transmembrane</keyword>
<feature type="compositionally biased region" description="Basic and acidic residues" evidence="1">
    <location>
        <begin position="184"/>
        <end position="367"/>
    </location>
</feature>
<dbReference type="GeneID" id="27677561"/>
<feature type="compositionally biased region" description="Basic and acidic residues" evidence="1">
    <location>
        <begin position="11"/>
        <end position="27"/>
    </location>
</feature>
<proteinExistence type="predicted"/>
<protein>
    <submittedName>
        <fullName evidence="3">Uncharacterized protein</fullName>
    </submittedName>
</protein>
<evidence type="ECO:0000313" key="3">
    <source>
        <dbReference type="EMBL" id="KGO52479.1"/>
    </source>
</evidence>
<name>A0A0A2JAV0_PENEN</name>
<accession>A0A0A2JAV0</accession>
<dbReference type="HOGENOM" id="CLU_690978_0_0_1"/>
<feature type="compositionally biased region" description="Polar residues" evidence="1">
    <location>
        <begin position="91"/>
        <end position="106"/>
    </location>
</feature>
<gene>
    <name evidence="3" type="ORF">PEX2_048670</name>
</gene>
<dbReference type="STRING" id="27334.A0A0A2JAV0"/>
<organism evidence="3 4">
    <name type="scientific">Penicillium expansum</name>
    <name type="common">Blue mold rot fungus</name>
    <dbReference type="NCBI Taxonomy" id="27334"/>
    <lineage>
        <taxon>Eukaryota</taxon>
        <taxon>Fungi</taxon>
        <taxon>Dikarya</taxon>
        <taxon>Ascomycota</taxon>
        <taxon>Pezizomycotina</taxon>
        <taxon>Eurotiomycetes</taxon>
        <taxon>Eurotiomycetidae</taxon>
        <taxon>Eurotiales</taxon>
        <taxon>Aspergillaceae</taxon>
        <taxon>Penicillium</taxon>
    </lineage>
</organism>